<reference evidence="3" key="1">
    <citation type="journal article" date="2015" name="Nat. Genet.">
        <title>The genome and transcriptome of the zoonotic hookworm Ancylostoma ceylanicum identify infection-specific gene families.</title>
        <authorList>
            <person name="Schwarz E.M."/>
            <person name="Hu Y."/>
            <person name="Antoshechkin I."/>
            <person name="Miller M.M."/>
            <person name="Sternberg P.W."/>
            <person name="Aroian R.V."/>
        </authorList>
    </citation>
    <scope>NUCLEOTIDE SEQUENCE</scope>
    <source>
        <strain evidence="3">HY135</strain>
    </source>
</reference>
<dbReference type="AlphaFoldDB" id="A0A016UEX6"/>
<proteinExistence type="predicted"/>
<evidence type="ECO:0000313" key="2">
    <source>
        <dbReference type="EMBL" id="EYC13412.1"/>
    </source>
</evidence>
<dbReference type="EMBL" id="JARK01001380">
    <property type="protein sequence ID" value="EYC13412.1"/>
    <property type="molecule type" value="Genomic_DNA"/>
</dbReference>
<dbReference type="OrthoDB" id="5873772at2759"/>
<evidence type="ECO:0000313" key="3">
    <source>
        <dbReference type="Proteomes" id="UP000024635"/>
    </source>
</evidence>
<name>A0A016UEX6_9BILA</name>
<keyword evidence="3" id="KW-1185">Reference proteome</keyword>
<comment type="caution">
    <text evidence="2">The sequence shown here is derived from an EMBL/GenBank/DDBJ whole genome shotgun (WGS) entry which is preliminary data.</text>
</comment>
<dbReference type="Proteomes" id="UP000024635">
    <property type="component" value="Unassembled WGS sequence"/>
</dbReference>
<accession>A0A016UEX6</accession>
<feature type="region of interest" description="Disordered" evidence="1">
    <location>
        <begin position="310"/>
        <end position="329"/>
    </location>
</feature>
<organism evidence="2 3">
    <name type="scientific">Ancylostoma ceylanicum</name>
    <dbReference type="NCBI Taxonomy" id="53326"/>
    <lineage>
        <taxon>Eukaryota</taxon>
        <taxon>Metazoa</taxon>
        <taxon>Ecdysozoa</taxon>
        <taxon>Nematoda</taxon>
        <taxon>Chromadorea</taxon>
        <taxon>Rhabditida</taxon>
        <taxon>Rhabditina</taxon>
        <taxon>Rhabditomorpha</taxon>
        <taxon>Strongyloidea</taxon>
        <taxon>Ancylostomatidae</taxon>
        <taxon>Ancylostomatinae</taxon>
        <taxon>Ancylostoma</taxon>
    </lineage>
</organism>
<evidence type="ECO:0000256" key="1">
    <source>
        <dbReference type="SAM" id="MobiDB-lite"/>
    </source>
</evidence>
<sequence>MQLLNSAFFLAVVCHGLNEQDIPKELKKNFDKDKLIIPVSNQYGEEFYANVTIRAFTAVVHSLAEERMAKLPLRSKLRMQQCLKLASDLTEKAKCLVALMQKLRSMKTRSRNTLLRRIEIQSIRRRRQKRWIFSDKEKNNLSSEKTPLIVSNGSYELISEKGTSLPRIFAFHMRKTAAHLRGGAKSPQRGWRSLTRELASYREKIAIRERLTSLLSSGMNASLNGLPQDGYTSNVVPREQQDKPFLHQLNALITKELGRRKRAAWGAYKSIEDVLKKTKNIRLRAHLLNTTVLPALTYASETWALRKQDDGGQRHRTLHREGDARTDPPHAKKIRYDVVAMIETKMHRRLNAIFDIREELFLEIYDGRGIGGFGAQLSALIDEARQVGRHWIEELEKPARQEEWASSWRQNSLETSQAAHFMDIG</sequence>
<gene>
    <name evidence="2" type="primary">Acey_s0044.g978</name>
    <name evidence="2" type="ORF">Y032_0044g978</name>
</gene>
<protein>
    <submittedName>
        <fullName evidence="2">Uncharacterized protein</fullName>
    </submittedName>
</protein>